<keyword evidence="8" id="KW-1015">Disulfide bond</keyword>
<dbReference type="GO" id="GO:0045138">
    <property type="term" value="P:nematode male tail tip morphogenesis"/>
    <property type="evidence" value="ECO:0007669"/>
    <property type="project" value="EnsemblMetazoa"/>
</dbReference>
<dbReference type="PROSITE" id="PS51551">
    <property type="entry name" value="EPHRIN_RBD_2"/>
    <property type="match status" value="1"/>
</dbReference>
<evidence type="ECO:0000256" key="5">
    <source>
        <dbReference type="ARBA" id="ARBA00022729"/>
    </source>
</evidence>
<keyword evidence="10" id="KW-0449">Lipoprotein</keyword>
<evidence type="ECO:0000256" key="9">
    <source>
        <dbReference type="ARBA" id="ARBA00023180"/>
    </source>
</evidence>
<dbReference type="GO" id="GO:0016331">
    <property type="term" value="P:morphogenesis of embryonic epithelium"/>
    <property type="evidence" value="ECO:0007669"/>
    <property type="project" value="EnsemblMetazoa"/>
</dbReference>
<evidence type="ECO:0000313" key="18">
    <source>
        <dbReference type="EMBL" id="EFO92960.1"/>
    </source>
</evidence>
<keyword evidence="2" id="KW-0217">Developmental protein</keyword>
<evidence type="ECO:0000259" key="17">
    <source>
        <dbReference type="PROSITE" id="PS51551"/>
    </source>
</evidence>
<evidence type="ECO:0000256" key="8">
    <source>
        <dbReference type="ARBA" id="ARBA00023157"/>
    </source>
</evidence>
<dbReference type="GO" id="GO:0030424">
    <property type="term" value="C:axon"/>
    <property type="evidence" value="ECO:0007669"/>
    <property type="project" value="EnsemblMetazoa"/>
</dbReference>
<dbReference type="PRINTS" id="PR01347">
    <property type="entry name" value="EPHRIN"/>
</dbReference>
<dbReference type="OMA" id="FVCPDNE"/>
<comment type="caution">
    <text evidence="13">Lacks conserved residue(s) required for the propagation of feature annotation.</text>
</comment>
<evidence type="ECO:0000256" key="3">
    <source>
        <dbReference type="ARBA" id="ARBA00022475"/>
    </source>
</evidence>
<dbReference type="FunFam" id="2.60.40.420:FF:000122">
    <property type="entry name" value="Ephrin-4"/>
    <property type="match status" value="1"/>
</dbReference>
<evidence type="ECO:0000256" key="13">
    <source>
        <dbReference type="PROSITE-ProRule" id="PRU00884"/>
    </source>
</evidence>
<comment type="function">
    <text evidence="11">Regulates the formation or stabilization of cell-cell contacts at several stages of epithelial morphogenesis. In early embryonic development, involved in ventral closure of the epidermis. During male tail morphogenesis, regulates precursor cell sorting together with mab-20 and allows the formation of distinct sensory rays. Probably acts as a ligand for lad-2 to regulate axon guidance of several neurons including SDQL, SDQR, SMD and PLN neurons during neurogenesis.</text>
</comment>
<dbReference type="InterPro" id="IPR008972">
    <property type="entry name" value="Cupredoxin"/>
</dbReference>
<dbReference type="STRING" id="31234.E3M6U9"/>
<dbReference type="GO" id="GO:0043025">
    <property type="term" value="C:neuronal cell body"/>
    <property type="evidence" value="ECO:0007669"/>
    <property type="project" value="EnsemblMetazoa"/>
</dbReference>
<dbReference type="GO" id="GO:0005886">
    <property type="term" value="C:plasma membrane"/>
    <property type="evidence" value="ECO:0007669"/>
    <property type="project" value="UniProtKB-SubCell"/>
</dbReference>
<evidence type="ECO:0000256" key="12">
    <source>
        <dbReference type="ARBA" id="ARBA00074318"/>
    </source>
</evidence>
<sequence length="356" mass="40235">MKRPVDFLLTTCSLILLLGSFPHTSADEHVIYWNSTNPMFRNRLPFIEVRLGDVVRFVCPDNEGRSNGEYLTIYEVTEFARDECALESNKREVVRCGVETNAEKLIRSHQLPVLNPKQPIPPKNVAQFIRPVNPIPNGKEYQPGSTYYFITTSNGKASGIDQKMYGLCESHNMRLSMKVSPSQPSASTIKPKAPTRRQEDFVTKSSAEMMGGQEDEDSENDNAHLLPRDLEIATNPKFRRPSQFEQAAVSAGVQDQQLLKVIQMAKEGKTGTFENDRQAEAHKSAEKEAWHPVSVQYVADLMNTAYKNADERVTYQRDPDFLIHEEDFSANSLEYSSSSRSLRSFIAICVAVVFLF</sequence>
<keyword evidence="3" id="KW-1003">Cell membrane</keyword>
<dbReference type="GO" id="GO:0030155">
    <property type="term" value="P:regulation of cell adhesion"/>
    <property type="evidence" value="ECO:0007669"/>
    <property type="project" value="EnsemblMetazoa"/>
</dbReference>
<dbReference type="HOGENOM" id="CLU_779010_0_0_1"/>
<protein>
    <recommendedName>
        <fullName evidence="12">Ephrin-4</fullName>
    </recommendedName>
</protein>
<dbReference type="Proteomes" id="UP000008281">
    <property type="component" value="Unassembled WGS sequence"/>
</dbReference>
<dbReference type="GO" id="GO:0046875">
    <property type="term" value="F:ephrin receptor binding"/>
    <property type="evidence" value="ECO:0007669"/>
    <property type="project" value="TreeGrafter"/>
</dbReference>
<dbReference type="InterPro" id="IPR001799">
    <property type="entry name" value="Ephrin_RBD"/>
</dbReference>
<evidence type="ECO:0000256" key="6">
    <source>
        <dbReference type="ARBA" id="ARBA00022902"/>
    </source>
</evidence>
<evidence type="ECO:0000256" key="7">
    <source>
        <dbReference type="ARBA" id="ARBA00023136"/>
    </source>
</evidence>
<feature type="domain" description="Ephrin RBD" evidence="17">
    <location>
        <begin position="26"/>
        <end position="179"/>
    </location>
</feature>
<dbReference type="FunCoup" id="E3M6U9">
    <property type="interactions" value="32"/>
</dbReference>
<dbReference type="EMBL" id="DS268426">
    <property type="protein sequence ID" value="EFO92960.1"/>
    <property type="molecule type" value="Genomic_DNA"/>
</dbReference>
<keyword evidence="5 16" id="KW-0732">Signal</keyword>
<dbReference type="GO" id="GO:1902667">
    <property type="term" value="P:regulation of axon guidance"/>
    <property type="evidence" value="ECO:0007669"/>
    <property type="project" value="EnsemblMetazoa"/>
</dbReference>
<dbReference type="GO" id="GO:0009792">
    <property type="term" value="P:embryo development ending in birth or egg hatching"/>
    <property type="evidence" value="ECO:0007669"/>
    <property type="project" value="EnsemblMetazoa"/>
</dbReference>
<dbReference type="CDD" id="cd02675">
    <property type="entry name" value="Ephrin_ectodomain"/>
    <property type="match status" value="1"/>
</dbReference>
<dbReference type="AlphaFoldDB" id="E3M6U9"/>
<dbReference type="PANTHER" id="PTHR11304:SF44">
    <property type="entry name" value="EPHRIN-4"/>
    <property type="match status" value="1"/>
</dbReference>
<dbReference type="eggNOG" id="KOG3858">
    <property type="taxonomic scope" value="Eukaryota"/>
</dbReference>
<name>E3M6U9_CAERE</name>
<feature type="chain" id="PRO_5003176471" description="Ephrin-4" evidence="16">
    <location>
        <begin position="27"/>
        <end position="356"/>
    </location>
</feature>
<feature type="signal peptide" evidence="16">
    <location>
        <begin position="1"/>
        <end position="26"/>
    </location>
</feature>
<comment type="subcellular location">
    <subcellularLocation>
        <location evidence="1">Cell membrane</location>
        <topology evidence="1">Lipid-anchor</topology>
        <topology evidence="1">GPI-anchor</topology>
    </subcellularLocation>
</comment>
<feature type="region of interest" description="Disordered" evidence="15">
    <location>
        <begin position="177"/>
        <end position="199"/>
    </location>
</feature>
<dbReference type="SUPFAM" id="SSF49503">
    <property type="entry name" value="Cupredoxins"/>
    <property type="match status" value="1"/>
</dbReference>
<dbReference type="GO" id="GO:0048013">
    <property type="term" value="P:ephrin receptor signaling pathway"/>
    <property type="evidence" value="ECO:0007669"/>
    <property type="project" value="TreeGrafter"/>
</dbReference>
<keyword evidence="4" id="KW-0336">GPI-anchor</keyword>
<proteinExistence type="inferred from homology"/>
<dbReference type="GO" id="GO:0007411">
    <property type="term" value="P:axon guidance"/>
    <property type="evidence" value="ECO:0007669"/>
    <property type="project" value="TreeGrafter"/>
</dbReference>
<evidence type="ECO:0000256" key="16">
    <source>
        <dbReference type="SAM" id="SignalP"/>
    </source>
</evidence>
<evidence type="ECO:0000256" key="10">
    <source>
        <dbReference type="ARBA" id="ARBA00023288"/>
    </source>
</evidence>
<evidence type="ECO:0000256" key="15">
    <source>
        <dbReference type="SAM" id="MobiDB-lite"/>
    </source>
</evidence>
<evidence type="ECO:0000256" key="2">
    <source>
        <dbReference type="ARBA" id="ARBA00022473"/>
    </source>
</evidence>
<gene>
    <name evidence="18" type="primary">Cre-efn-4</name>
    <name evidence="18" type="ORF">CRE_10194</name>
</gene>
<dbReference type="Gene3D" id="2.60.40.420">
    <property type="entry name" value="Cupredoxins - blue copper proteins"/>
    <property type="match status" value="1"/>
</dbReference>
<feature type="compositionally biased region" description="Polar residues" evidence="15">
    <location>
        <begin position="179"/>
        <end position="188"/>
    </location>
</feature>
<keyword evidence="19" id="KW-1185">Reference proteome</keyword>
<comment type="similarity">
    <text evidence="13 14">Belongs to the ephrin family.</text>
</comment>
<organism evidence="19">
    <name type="scientific">Caenorhabditis remanei</name>
    <name type="common">Caenorhabditis vulgaris</name>
    <dbReference type="NCBI Taxonomy" id="31234"/>
    <lineage>
        <taxon>Eukaryota</taxon>
        <taxon>Metazoa</taxon>
        <taxon>Ecdysozoa</taxon>
        <taxon>Nematoda</taxon>
        <taxon>Chromadorea</taxon>
        <taxon>Rhabditida</taxon>
        <taxon>Rhabditina</taxon>
        <taxon>Rhabditomorpha</taxon>
        <taxon>Rhabditoidea</taxon>
        <taxon>Rhabditidae</taxon>
        <taxon>Peloderinae</taxon>
        <taxon>Caenorhabditis</taxon>
    </lineage>
</organism>
<dbReference type="InParanoid" id="E3M6U9"/>
<evidence type="ECO:0000256" key="4">
    <source>
        <dbReference type="ARBA" id="ARBA00022622"/>
    </source>
</evidence>
<evidence type="ECO:0000256" key="1">
    <source>
        <dbReference type="ARBA" id="ARBA00004609"/>
    </source>
</evidence>
<dbReference type="InterPro" id="IPR031328">
    <property type="entry name" value="Ephrin"/>
</dbReference>
<dbReference type="PANTHER" id="PTHR11304">
    <property type="entry name" value="EPHRIN"/>
    <property type="match status" value="1"/>
</dbReference>
<evidence type="ECO:0000256" key="11">
    <source>
        <dbReference type="ARBA" id="ARBA00054476"/>
    </source>
</evidence>
<dbReference type="OrthoDB" id="6250301at2759"/>
<dbReference type="GO" id="GO:0042074">
    <property type="term" value="P:cell migration involved in gastrulation"/>
    <property type="evidence" value="ECO:0007669"/>
    <property type="project" value="EnsemblMetazoa"/>
</dbReference>
<evidence type="ECO:0000256" key="14">
    <source>
        <dbReference type="RuleBase" id="RU004375"/>
    </source>
</evidence>
<dbReference type="Pfam" id="PF00812">
    <property type="entry name" value="Ephrin"/>
    <property type="match status" value="1"/>
</dbReference>
<accession>E3M6U9</accession>
<dbReference type="GO" id="GO:0098552">
    <property type="term" value="C:side of membrane"/>
    <property type="evidence" value="ECO:0007669"/>
    <property type="project" value="UniProtKB-KW"/>
</dbReference>
<evidence type="ECO:0000313" key="19">
    <source>
        <dbReference type="Proteomes" id="UP000008281"/>
    </source>
</evidence>
<reference evidence="18" key="1">
    <citation type="submission" date="2007-07" db="EMBL/GenBank/DDBJ databases">
        <title>PCAP assembly of the Caenorhabditis remanei genome.</title>
        <authorList>
            <consortium name="The Caenorhabditis remanei Sequencing Consortium"/>
            <person name="Wilson R.K."/>
        </authorList>
    </citation>
    <scope>NUCLEOTIDE SEQUENCE [LARGE SCALE GENOMIC DNA]</scope>
    <source>
        <strain evidence="18">PB4641</strain>
    </source>
</reference>
<keyword evidence="9" id="KW-0325">Glycoprotein</keyword>
<keyword evidence="7 14" id="KW-0472">Membrane</keyword>
<keyword evidence="6" id="KW-0524">Neurogenesis</keyword>